<proteinExistence type="predicted"/>
<keyword evidence="3" id="KW-1185">Reference proteome</keyword>
<evidence type="ECO:0000256" key="1">
    <source>
        <dbReference type="SAM" id="MobiDB-lite"/>
    </source>
</evidence>
<protein>
    <submittedName>
        <fullName evidence="2">Uncharacterized protein</fullName>
    </submittedName>
</protein>
<evidence type="ECO:0000313" key="2">
    <source>
        <dbReference type="EMBL" id="PVD38574.1"/>
    </source>
</evidence>
<sequence>MSSARAGQGRAGNAGEESCQAQRESGLASAGVSGGVSQQVHKEGWQLWRPALDYLASCDHQDLEALLEKATMTLEQEVGRPARLYRLCWTFLTKGIKAAKDCVQDDAQASATGVLPGVRQHGAVSVEGMPTSFLFDLKELDSTNCEEEVN</sequence>
<feature type="compositionally biased region" description="Low complexity" evidence="1">
    <location>
        <begin position="1"/>
        <end position="15"/>
    </location>
</feature>
<dbReference type="EMBL" id="PZQS01000001">
    <property type="protein sequence ID" value="PVD38574.1"/>
    <property type="molecule type" value="Genomic_DNA"/>
</dbReference>
<evidence type="ECO:0000313" key="3">
    <source>
        <dbReference type="Proteomes" id="UP000245119"/>
    </source>
</evidence>
<dbReference type="AlphaFoldDB" id="A0A2T7PYS6"/>
<gene>
    <name evidence="2" type="ORF">C0Q70_01190</name>
</gene>
<organism evidence="2 3">
    <name type="scientific">Pomacea canaliculata</name>
    <name type="common">Golden apple snail</name>
    <dbReference type="NCBI Taxonomy" id="400727"/>
    <lineage>
        <taxon>Eukaryota</taxon>
        <taxon>Metazoa</taxon>
        <taxon>Spiralia</taxon>
        <taxon>Lophotrochozoa</taxon>
        <taxon>Mollusca</taxon>
        <taxon>Gastropoda</taxon>
        <taxon>Caenogastropoda</taxon>
        <taxon>Architaenioglossa</taxon>
        <taxon>Ampullarioidea</taxon>
        <taxon>Ampullariidae</taxon>
        <taxon>Pomacea</taxon>
    </lineage>
</organism>
<reference evidence="2 3" key="1">
    <citation type="submission" date="2018-04" db="EMBL/GenBank/DDBJ databases">
        <title>The genome of golden apple snail Pomacea canaliculata provides insight into stress tolerance and invasive adaptation.</title>
        <authorList>
            <person name="Liu C."/>
            <person name="Liu B."/>
            <person name="Ren Y."/>
            <person name="Zhang Y."/>
            <person name="Wang H."/>
            <person name="Li S."/>
            <person name="Jiang F."/>
            <person name="Yin L."/>
            <person name="Zhang G."/>
            <person name="Qian W."/>
            <person name="Fan W."/>
        </authorList>
    </citation>
    <scope>NUCLEOTIDE SEQUENCE [LARGE SCALE GENOMIC DNA]</scope>
    <source>
        <strain evidence="2">SZHN2017</strain>
        <tissue evidence="2">Muscle</tissue>
    </source>
</reference>
<comment type="caution">
    <text evidence="2">The sequence shown here is derived from an EMBL/GenBank/DDBJ whole genome shotgun (WGS) entry which is preliminary data.</text>
</comment>
<dbReference type="Proteomes" id="UP000245119">
    <property type="component" value="Linkage Group LG1"/>
</dbReference>
<feature type="region of interest" description="Disordered" evidence="1">
    <location>
        <begin position="1"/>
        <end position="24"/>
    </location>
</feature>
<accession>A0A2T7PYS6</accession>
<name>A0A2T7PYS6_POMCA</name>